<gene>
    <name evidence="1" type="ORF">K3G42_014944</name>
</gene>
<organism evidence="1 2">
    <name type="scientific">Sphaerodactylus townsendi</name>
    <dbReference type="NCBI Taxonomy" id="933632"/>
    <lineage>
        <taxon>Eukaryota</taxon>
        <taxon>Metazoa</taxon>
        <taxon>Chordata</taxon>
        <taxon>Craniata</taxon>
        <taxon>Vertebrata</taxon>
        <taxon>Euteleostomi</taxon>
        <taxon>Lepidosauria</taxon>
        <taxon>Squamata</taxon>
        <taxon>Bifurcata</taxon>
        <taxon>Gekkota</taxon>
        <taxon>Sphaerodactylidae</taxon>
        <taxon>Sphaerodactylus</taxon>
    </lineage>
</organism>
<evidence type="ECO:0000313" key="1">
    <source>
        <dbReference type="EMBL" id="KAH7999568.1"/>
    </source>
</evidence>
<proteinExistence type="predicted"/>
<evidence type="ECO:0000313" key="2">
    <source>
        <dbReference type="Proteomes" id="UP000827872"/>
    </source>
</evidence>
<accession>A0ACB8F2I0</accession>
<comment type="caution">
    <text evidence="1">The sequence shown here is derived from an EMBL/GenBank/DDBJ whole genome shotgun (WGS) entry which is preliminary data.</text>
</comment>
<protein>
    <submittedName>
        <fullName evidence="1">Uncharacterized protein</fullName>
    </submittedName>
</protein>
<keyword evidence="2" id="KW-1185">Reference proteome</keyword>
<sequence>MSAEASSPPARASAHLRAFFGMEPVPPGAAELLVGACEFLKDRLYFATLRNRPKSTINTHYFCTDEELVYEK</sequence>
<dbReference type="Proteomes" id="UP000827872">
    <property type="component" value="Linkage Group LG05"/>
</dbReference>
<reference evidence="1" key="1">
    <citation type="submission" date="2021-08" db="EMBL/GenBank/DDBJ databases">
        <title>The first chromosome-level gecko genome reveals the dynamic sex chromosomes of Neotropical dwarf geckos (Sphaerodactylidae: Sphaerodactylus).</title>
        <authorList>
            <person name="Pinto B.J."/>
            <person name="Keating S.E."/>
            <person name="Gamble T."/>
        </authorList>
    </citation>
    <scope>NUCLEOTIDE SEQUENCE</scope>
    <source>
        <strain evidence="1">TG3544</strain>
    </source>
</reference>
<name>A0ACB8F2I0_9SAUR</name>
<dbReference type="EMBL" id="CM037618">
    <property type="protein sequence ID" value="KAH7999568.1"/>
    <property type="molecule type" value="Genomic_DNA"/>
</dbReference>